<sequence>MRRFESIRQFVNGKEQRRVMEGEVLRRVDNGVSHMGNIITVFVSSLPQKLHWQGLWASFTDAFIPVKRSHDSCRFGFV</sequence>
<reference evidence="1 2" key="1">
    <citation type="journal article" date="2024" name="G3 (Bethesda)">
        <title>Genome assembly of Hibiscus sabdariffa L. provides insights into metabolisms of medicinal natural products.</title>
        <authorList>
            <person name="Kim T."/>
        </authorList>
    </citation>
    <scope>NUCLEOTIDE SEQUENCE [LARGE SCALE GENOMIC DNA]</scope>
    <source>
        <strain evidence="1">TK-2024</strain>
        <tissue evidence="1">Old leaves</tissue>
    </source>
</reference>
<protein>
    <submittedName>
        <fullName evidence="1">Uncharacterized protein</fullName>
    </submittedName>
</protein>
<evidence type="ECO:0000313" key="1">
    <source>
        <dbReference type="EMBL" id="KAK8500049.1"/>
    </source>
</evidence>
<dbReference type="EMBL" id="JBBPBM010000224">
    <property type="protein sequence ID" value="KAK8500049.1"/>
    <property type="molecule type" value="Genomic_DNA"/>
</dbReference>
<dbReference type="Proteomes" id="UP001472677">
    <property type="component" value="Unassembled WGS sequence"/>
</dbReference>
<organism evidence="1 2">
    <name type="scientific">Hibiscus sabdariffa</name>
    <name type="common">roselle</name>
    <dbReference type="NCBI Taxonomy" id="183260"/>
    <lineage>
        <taxon>Eukaryota</taxon>
        <taxon>Viridiplantae</taxon>
        <taxon>Streptophyta</taxon>
        <taxon>Embryophyta</taxon>
        <taxon>Tracheophyta</taxon>
        <taxon>Spermatophyta</taxon>
        <taxon>Magnoliopsida</taxon>
        <taxon>eudicotyledons</taxon>
        <taxon>Gunneridae</taxon>
        <taxon>Pentapetalae</taxon>
        <taxon>rosids</taxon>
        <taxon>malvids</taxon>
        <taxon>Malvales</taxon>
        <taxon>Malvaceae</taxon>
        <taxon>Malvoideae</taxon>
        <taxon>Hibiscus</taxon>
    </lineage>
</organism>
<evidence type="ECO:0000313" key="2">
    <source>
        <dbReference type="Proteomes" id="UP001472677"/>
    </source>
</evidence>
<keyword evidence="2" id="KW-1185">Reference proteome</keyword>
<name>A0ABR2B046_9ROSI</name>
<proteinExistence type="predicted"/>
<comment type="caution">
    <text evidence="1">The sequence shown here is derived from an EMBL/GenBank/DDBJ whole genome shotgun (WGS) entry which is preliminary data.</text>
</comment>
<accession>A0ABR2B046</accession>
<gene>
    <name evidence="1" type="ORF">V6N12_037909</name>
</gene>